<protein>
    <submittedName>
        <fullName evidence="1">Uncharacterized protein</fullName>
    </submittedName>
</protein>
<reference evidence="1" key="2">
    <citation type="submission" date="2021-04" db="EMBL/GenBank/DDBJ databases">
        <authorList>
            <person name="Gilroy R."/>
        </authorList>
    </citation>
    <scope>NUCLEOTIDE SEQUENCE</scope>
    <source>
        <strain evidence="1">1282</strain>
    </source>
</reference>
<organism evidence="1 2">
    <name type="scientific">Candidatus Acutalibacter pullistercoris</name>
    <dbReference type="NCBI Taxonomy" id="2838418"/>
    <lineage>
        <taxon>Bacteria</taxon>
        <taxon>Bacillati</taxon>
        <taxon>Bacillota</taxon>
        <taxon>Clostridia</taxon>
        <taxon>Eubacteriales</taxon>
        <taxon>Acutalibacteraceae</taxon>
        <taxon>Acutalibacter</taxon>
    </lineage>
</organism>
<name>A0A9D2C0L4_9FIRM</name>
<sequence>MSSQEDLERLVREWGFVPLLKNWVPCFSVEEHTLPELWFADGVDGPWEWKGPSIQNTGCAYGKFFGGKAGFISGEWYPDFANYRRDGYDFDARYDDGLARNLDKRVYDALLEHQPLLSKEWRKLTGIEKRGEFDAVVTRLQMQGYVVTVNFEYATDKNGKPYGWGLARYATPEAAFGEAFTEKVYQRSPEESRQKIETYLRQLLPWATARQIKWIVG</sequence>
<reference evidence="1" key="1">
    <citation type="journal article" date="2021" name="PeerJ">
        <title>Extensive microbial diversity within the chicken gut microbiome revealed by metagenomics and culture.</title>
        <authorList>
            <person name="Gilroy R."/>
            <person name="Ravi A."/>
            <person name="Getino M."/>
            <person name="Pursley I."/>
            <person name="Horton D.L."/>
            <person name="Alikhan N.F."/>
            <person name="Baker D."/>
            <person name="Gharbi K."/>
            <person name="Hall N."/>
            <person name="Watson M."/>
            <person name="Adriaenssens E.M."/>
            <person name="Foster-Nyarko E."/>
            <person name="Jarju S."/>
            <person name="Secka A."/>
            <person name="Antonio M."/>
            <person name="Oren A."/>
            <person name="Chaudhuri R.R."/>
            <person name="La Ragione R."/>
            <person name="Hildebrand F."/>
            <person name="Pallen M.J."/>
        </authorList>
    </citation>
    <scope>NUCLEOTIDE SEQUENCE</scope>
    <source>
        <strain evidence="1">1282</strain>
    </source>
</reference>
<gene>
    <name evidence="1" type="ORF">H9838_09310</name>
</gene>
<accession>A0A9D2C0L4</accession>
<dbReference type="AlphaFoldDB" id="A0A9D2C0L4"/>
<evidence type="ECO:0000313" key="1">
    <source>
        <dbReference type="EMBL" id="HIY27353.1"/>
    </source>
</evidence>
<dbReference type="Proteomes" id="UP000823915">
    <property type="component" value="Unassembled WGS sequence"/>
</dbReference>
<dbReference type="EMBL" id="DXDU01000151">
    <property type="protein sequence ID" value="HIY27353.1"/>
    <property type="molecule type" value="Genomic_DNA"/>
</dbReference>
<evidence type="ECO:0000313" key="2">
    <source>
        <dbReference type="Proteomes" id="UP000823915"/>
    </source>
</evidence>
<comment type="caution">
    <text evidence="1">The sequence shown here is derived from an EMBL/GenBank/DDBJ whole genome shotgun (WGS) entry which is preliminary data.</text>
</comment>
<dbReference type="InterPro" id="IPR056298">
    <property type="entry name" value="AlkZ-rel"/>
</dbReference>
<proteinExistence type="predicted"/>
<dbReference type="Pfam" id="PF24741">
    <property type="entry name" value="AlkZ-rel"/>
    <property type="match status" value="1"/>
</dbReference>